<reference evidence="1" key="1">
    <citation type="journal article" date="2015" name="Nature">
        <title>Complex archaea that bridge the gap between prokaryotes and eukaryotes.</title>
        <authorList>
            <person name="Spang A."/>
            <person name="Saw J.H."/>
            <person name="Jorgensen S.L."/>
            <person name="Zaremba-Niedzwiedzka K."/>
            <person name="Martijn J."/>
            <person name="Lind A.E."/>
            <person name="van Eijk R."/>
            <person name="Schleper C."/>
            <person name="Guy L."/>
            <person name="Ettema T.J."/>
        </authorList>
    </citation>
    <scope>NUCLEOTIDE SEQUENCE</scope>
</reference>
<comment type="caution">
    <text evidence="1">The sequence shown here is derived from an EMBL/GenBank/DDBJ whole genome shotgun (WGS) entry which is preliminary data.</text>
</comment>
<sequence length="182" mass="20059">MEQISFKITGITALLQNNPASMRRSGTGLSQKSIPTPEEEAESKVFKEADGQLYVPAAGFRFGIIKRACTGRRLQKRSASSVVSGALFLLSDRCPLTNGNGKPVTEYEIDCQRAVVQRQGIIRARPRIPNWSTEVQYEYDDDFLSAEIIEELQTLAGKISGLGDFRPDRGGANGRYSVEKIS</sequence>
<dbReference type="AlphaFoldDB" id="A0A0F9CPA7"/>
<dbReference type="EMBL" id="LAZR01035172">
    <property type="protein sequence ID" value="KKL28227.1"/>
    <property type="molecule type" value="Genomic_DNA"/>
</dbReference>
<organism evidence="1">
    <name type="scientific">marine sediment metagenome</name>
    <dbReference type="NCBI Taxonomy" id="412755"/>
    <lineage>
        <taxon>unclassified sequences</taxon>
        <taxon>metagenomes</taxon>
        <taxon>ecological metagenomes</taxon>
    </lineage>
</organism>
<accession>A0A0F9CPA7</accession>
<gene>
    <name evidence="1" type="ORF">LCGC14_2377250</name>
</gene>
<evidence type="ECO:0000313" key="1">
    <source>
        <dbReference type="EMBL" id="KKL28227.1"/>
    </source>
</evidence>
<proteinExistence type="predicted"/>
<protein>
    <submittedName>
        <fullName evidence="1">Uncharacterized protein</fullName>
    </submittedName>
</protein>
<name>A0A0F9CPA7_9ZZZZ</name>